<dbReference type="InterPro" id="IPR013217">
    <property type="entry name" value="Methyltransf_12"/>
</dbReference>
<accession>A0ABV7SW95</accession>
<reference evidence="3" key="1">
    <citation type="journal article" date="2019" name="Int. J. Syst. Evol. Microbiol.">
        <title>The Global Catalogue of Microorganisms (GCM) 10K type strain sequencing project: providing services to taxonomists for standard genome sequencing and annotation.</title>
        <authorList>
            <consortium name="The Broad Institute Genomics Platform"/>
            <consortium name="The Broad Institute Genome Sequencing Center for Infectious Disease"/>
            <person name="Wu L."/>
            <person name="Ma J."/>
        </authorList>
    </citation>
    <scope>NUCLEOTIDE SEQUENCE [LARGE SCALE GENOMIC DNA]</scope>
    <source>
        <strain evidence="3">KCTC 42739</strain>
    </source>
</reference>
<dbReference type="InterPro" id="IPR029063">
    <property type="entry name" value="SAM-dependent_MTases_sf"/>
</dbReference>
<evidence type="ECO:0000313" key="2">
    <source>
        <dbReference type="EMBL" id="MFC3579912.1"/>
    </source>
</evidence>
<dbReference type="Gene3D" id="3.40.50.150">
    <property type="entry name" value="Vaccinia Virus protein VP39"/>
    <property type="match status" value="1"/>
</dbReference>
<dbReference type="RefSeq" id="WP_261293207.1">
    <property type="nucleotide sequence ID" value="NZ_JANQBK010000003.1"/>
</dbReference>
<dbReference type="PANTHER" id="PTHR43861">
    <property type="entry name" value="TRANS-ACONITATE 2-METHYLTRANSFERASE-RELATED"/>
    <property type="match status" value="1"/>
</dbReference>
<evidence type="ECO:0000313" key="3">
    <source>
        <dbReference type="Proteomes" id="UP001595713"/>
    </source>
</evidence>
<name>A0ABV7SW95_9SPHN</name>
<feature type="domain" description="Methyltransferase type 12" evidence="1">
    <location>
        <begin position="66"/>
        <end position="176"/>
    </location>
</feature>
<dbReference type="PANTHER" id="PTHR43861:SF2">
    <property type="entry name" value="CARBOXY-S-ADENOSYL-L-METHIONINE SYNTHASE"/>
    <property type="match status" value="1"/>
</dbReference>
<comment type="caution">
    <text evidence="2">The sequence shown here is derived from an EMBL/GenBank/DDBJ whole genome shotgun (WGS) entry which is preliminary data.</text>
</comment>
<dbReference type="Proteomes" id="UP001595713">
    <property type="component" value="Unassembled WGS sequence"/>
</dbReference>
<keyword evidence="3" id="KW-1185">Reference proteome</keyword>
<keyword evidence="2" id="KW-0808">Transferase</keyword>
<dbReference type="EMBL" id="JBHRXP010000002">
    <property type="protein sequence ID" value="MFC3579912.1"/>
    <property type="molecule type" value="Genomic_DNA"/>
</dbReference>
<sequence>MATQAADPALCGDDIAMPPARWNFGGKVPGKFVAHARRSIPYYDDSHELIARISDHFVSAGSTCYDLGSSTGHLLRLLAARHPPSVRWIGIDCEPAMVREAEATTANATADGGDVRVRLAGRDAPGGIIFVEGDIADHGYEPADLIIAYYTLQFIPPRQRQALVDRLYASLNWGGALLLFEKVRGPDARFQDIASALYTELKLDHGYSAEEILAKSRSLKGVLEPFSTAGNLALLHRAGFVDVMTVFKYVCFEGFLAIR</sequence>
<dbReference type="SUPFAM" id="SSF53335">
    <property type="entry name" value="S-adenosyl-L-methionine-dependent methyltransferases"/>
    <property type="match status" value="1"/>
</dbReference>
<keyword evidence="2" id="KW-0489">Methyltransferase</keyword>
<organism evidence="2 3">
    <name type="scientific">Sphingomonas hylomeconis</name>
    <dbReference type="NCBI Taxonomy" id="1395958"/>
    <lineage>
        <taxon>Bacteria</taxon>
        <taxon>Pseudomonadati</taxon>
        <taxon>Pseudomonadota</taxon>
        <taxon>Alphaproteobacteria</taxon>
        <taxon>Sphingomonadales</taxon>
        <taxon>Sphingomonadaceae</taxon>
        <taxon>Sphingomonas</taxon>
    </lineage>
</organism>
<proteinExistence type="predicted"/>
<dbReference type="GO" id="GO:0008168">
    <property type="term" value="F:methyltransferase activity"/>
    <property type="evidence" value="ECO:0007669"/>
    <property type="project" value="UniProtKB-KW"/>
</dbReference>
<protein>
    <submittedName>
        <fullName evidence="2">Methyltransferase domain-containing protein</fullName>
    </submittedName>
</protein>
<dbReference type="GO" id="GO:0032259">
    <property type="term" value="P:methylation"/>
    <property type="evidence" value="ECO:0007669"/>
    <property type="project" value="UniProtKB-KW"/>
</dbReference>
<dbReference type="CDD" id="cd02440">
    <property type="entry name" value="AdoMet_MTases"/>
    <property type="match status" value="1"/>
</dbReference>
<dbReference type="Pfam" id="PF08242">
    <property type="entry name" value="Methyltransf_12"/>
    <property type="match status" value="1"/>
</dbReference>
<evidence type="ECO:0000259" key="1">
    <source>
        <dbReference type="Pfam" id="PF08242"/>
    </source>
</evidence>
<gene>
    <name evidence="2" type="ORF">ACFONA_06995</name>
</gene>